<dbReference type="InterPro" id="IPR049154">
    <property type="entry name" value="ExoU_C"/>
</dbReference>
<feature type="short sequence motif" description="DGA/G" evidence="2">
    <location>
        <begin position="345"/>
        <end position="347"/>
    </location>
</feature>
<feature type="region of interest" description="Disordered" evidence="3">
    <location>
        <begin position="1"/>
        <end position="36"/>
    </location>
</feature>
<dbReference type="Pfam" id="PF20983">
    <property type="entry name" value="ExoU_C"/>
    <property type="match status" value="1"/>
</dbReference>
<dbReference type="InterPro" id="IPR052580">
    <property type="entry name" value="Lipid_Hydrolase"/>
</dbReference>
<dbReference type="Gene3D" id="3.40.1090.10">
    <property type="entry name" value="Cytosolic phospholipase A2 catalytic domain"/>
    <property type="match status" value="2"/>
</dbReference>
<keyword evidence="1 2" id="KW-0443">Lipid metabolism</keyword>
<evidence type="ECO:0000313" key="5">
    <source>
        <dbReference type="EMBL" id="NNA96232.1"/>
    </source>
</evidence>
<keyword evidence="2" id="KW-0378">Hydrolase</keyword>
<dbReference type="Gene3D" id="1.20.1050.100">
    <property type="match status" value="1"/>
</dbReference>
<dbReference type="EMBL" id="JAAQYP010000019">
    <property type="protein sequence ID" value="NNA96232.1"/>
    <property type="molecule type" value="Genomic_DNA"/>
</dbReference>
<dbReference type="Proteomes" id="UP000542111">
    <property type="component" value="Unassembled WGS sequence"/>
</dbReference>
<dbReference type="PANTHER" id="PTHR46394:SF1">
    <property type="entry name" value="PNPLA DOMAIN-CONTAINING PROTEIN"/>
    <property type="match status" value="1"/>
</dbReference>
<dbReference type="PANTHER" id="PTHR46394">
    <property type="entry name" value="ANNEXIN"/>
    <property type="match status" value="1"/>
</dbReference>
<feature type="domain" description="PNPLA" evidence="4">
    <location>
        <begin position="108"/>
        <end position="358"/>
    </location>
</feature>
<dbReference type="InterPro" id="IPR002641">
    <property type="entry name" value="PNPLA_dom"/>
</dbReference>
<dbReference type="GO" id="GO:0016787">
    <property type="term" value="F:hydrolase activity"/>
    <property type="evidence" value="ECO:0007669"/>
    <property type="project" value="UniProtKB-UniRule"/>
</dbReference>
<organism evidence="5 6">
    <name type="scientific">Pseudomonas gessardii</name>
    <dbReference type="NCBI Taxonomy" id="78544"/>
    <lineage>
        <taxon>Bacteria</taxon>
        <taxon>Pseudomonadati</taxon>
        <taxon>Pseudomonadota</taxon>
        <taxon>Gammaproteobacteria</taxon>
        <taxon>Pseudomonadales</taxon>
        <taxon>Pseudomonadaceae</taxon>
        <taxon>Pseudomonas</taxon>
    </lineage>
</organism>
<dbReference type="Pfam" id="PF20848">
    <property type="entry name" value="ExoU_mid_dom"/>
    <property type="match status" value="1"/>
</dbReference>
<proteinExistence type="predicted"/>
<dbReference type="Pfam" id="PF01734">
    <property type="entry name" value="Patatin"/>
    <property type="match status" value="1"/>
</dbReference>
<dbReference type="GO" id="GO:0016042">
    <property type="term" value="P:lipid catabolic process"/>
    <property type="evidence" value="ECO:0007669"/>
    <property type="project" value="UniProtKB-UniRule"/>
</dbReference>
<dbReference type="OrthoDB" id="7021815at2"/>
<evidence type="ECO:0000256" key="3">
    <source>
        <dbReference type="SAM" id="MobiDB-lite"/>
    </source>
</evidence>
<accession>A0A7Y1MQK7</accession>
<keyword evidence="2" id="KW-0442">Lipid degradation</keyword>
<dbReference type="InterPro" id="IPR016035">
    <property type="entry name" value="Acyl_Trfase/lysoPLipase"/>
</dbReference>
<feature type="active site" description="Nucleophile" evidence="2">
    <location>
        <position position="143"/>
    </location>
</feature>
<comment type="caution">
    <text evidence="5">The sequence shown here is derived from an EMBL/GenBank/DDBJ whole genome shotgun (WGS) entry which is preliminary data.</text>
</comment>
<gene>
    <name evidence="5" type="ORF">HBO33_13730</name>
</gene>
<feature type="short sequence motif" description="GXGXXG" evidence="2">
    <location>
        <begin position="112"/>
        <end position="117"/>
    </location>
</feature>
<feature type="active site" description="Proton acceptor" evidence="2">
    <location>
        <position position="345"/>
    </location>
</feature>
<sequence>MLIPSSVNALAATGRPQEITPPKDQPPPKARLSTDPVGQGLTAALKSSIGVAVSAQLPDISRAALVAPQPEGASQLIAEGAGKRQVTLRSFENGVTEVKLTRPPLTGLVLSGGGAKGAAYPGAISALENKGALDGIKSISGSSAGAITAALLASGMSAGSFKSLSDSMDLISLLDSGKGWMKKLQHLNSGLGKLITFGNNGVVASIVRLLYNILPRMGSEAAPLEKVLRTESSKSVLNQIAAHPEVARQPAVNAIVQKLQKGGAVTFSDLSVLSRQIPQIKELNITGTAMYEGRPQLVVFNADLTPDMDIARAAHISGSFPLVFKQMGETNHPFQAENERTKFQDGGVMLNVPVAEMINQQFSNSPLRQDDNLILKFPEDAVPQKGPSQYRPSVFEWVVGAPLGAQAALQARGLAVLEDQTVVVPLKTESGDYSGMLSGTLNFTMPDGVKNELQSLLHKEVGNHLDNRLQAREAHTFATMESALLALDDEMLASVSAQEPVRTADVVQFRRAATQAFSELTVAILSAKDMKLSDGINSALARLDTLASTPERKAWVANTLNSTDNTDHQRLLGALRNTPVESPVLKAAVDEMRRRDVAVIADNIRKEVILPSLYRVGQPASNVALLNRVEHSLMRAISPAQINQALDDLIDNYGARNKPWSKPSSSTTVEMAKAWRIAE</sequence>
<dbReference type="InterPro" id="IPR049155">
    <property type="entry name" value="ExoU_mid_dom"/>
</dbReference>
<dbReference type="PROSITE" id="PS51635">
    <property type="entry name" value="PNPLA"/>
    <property type="match status" value="1"/>
</dbReference>
<evidence type="ECO:0000256" key="1">
    <source>
        <dbReference type="ARBA" id="ARBA00023098"/>
    </source>
</evidence>
<protein>
    <recommendedName>
        <fullName evidence="4">PNPLA domain-containing protein</fullName>
    </recommendedName>
</protein>
<evidence type="ECO:0000313" key="6">
    <source>
        <dbReference type="Proteomes" id="UP000542111"/>
    </source>
</evidence>
<dbReference type="AlphaFoldDB" id="A0A7Y1MQK7"/>
<feature type="short sequence motif" description="GXSXG" evidence="2">
    <location>
        <begin position="141"/>
        <end position="145"/>
    </location>
</feature>
<reference evidence="5 6" key="1">
    <citation type="journal article" date="2020" name="Front. Microbiol.">
        <title>Genetic Organization of the aprX-lipA2 Operon Affects the Proteolytic Potential of Pseudomonas Species in Milk.</title>
        <authorList>
            <person name="Maier C."/>
            <person name="Huptas C."/>
            <person name="von Neubeck M."/>
            <person name="Scherer S."/>
            <person name="Wenning M."/>
            <person name="Lucking G."/>
        </authorList>
    </citation>
    <scope>NUCLEOTIDE SEQUENCE [LARGE SCALE GENOMIC DNA]</scope>
    <source>
        <strain evidence="5 6">G4779</strain>
    </source>
</reference>
<name>A0A7Y1MQK7_9PSED</name>
<evidence type="ECO:0000259" key="4">
    <source>
        <dbReference type="PROSITE" id="PS51635"/>
    </source>
</evidence>
<evidence type="ECO:0000256" key="2">
    <source>
        <dbReference type="PROSITE-ProRule" id="PRU01161"/>
    </source>
</evidence>
<dbReference type="SUPFAM" id="SSF52151">
    <property type="entry name" value="FabD/lysophospholipase-like"/>
    <property type="match status" value="1"/>
</dbReference>